<accession>A0AB39MN82</accession>
<dbReference type="RefSeq" id="WP_369192245.1">
    <property type="nucleotide sequence ID" value="NZ_CP163431.1"/>
</dbReference>
<organism evidence="1">
    <name type="scientific">Streptomyces sp. R08</name>
    <dbReference type="NCBI Taxonomy" id="3238624"/>
    <lineage>
        <taxon>Bacteria</taxon>
        <taxon>Bacillati</taxon>
        <taxon>Actinomycetota</taxon>
        <taxon>Actinomycetes</taxon>
        <taxon>Kitasatosporales</taxon>
        <taxon>Streptomycetaceae</taxon>
        <taxon>Streptomyces</taxon>
    </lineage>
</organism>
<evidence type="ECO:0000313" key="1">
    <source>
        <dbReference type="EMBL" id="XDQ07462.1"/>
    </source>
</evidence>
<dbReference type="AlphaFoldDB" id="A0AB39MN82"/>
<reference evidence="1" key="1">
    <citation type="submission" date="2024-07" db="EMBL/GenBank/DDBJ databases">
        <authorList>
            <person name="Yu S.T."/>
        </authorList>
    </citation>
    <scope>NUCLEOTIDE SEQUENCE</scope>
    <source>
        <strain evidence="1">R08</strain>
    </source>
</reference>
<gene>
    <name evidence="1" type="ORF">AB5J58_48005</name>
</gene>
<name>A0AB39MN82_9ACTN</name>
<proteinExistence type="predicted"/>
<protein>
    <submittedName>
        <fullName evidence="1">Uncharacterized protein</fullName>
    </submittedName>
</protein>
<sequence>MNDQPMGSMQPDVTWPFTDGTFPQDLLVIVERTVADGSCPALMVIHDDEQDWLLADGLHDPNADGASIVCHVDHVLGLDPSVAALASLPPRHIAERDSRDGPWAIRSWTYEDETSS</sequence>
<dbReference type="EMBL" id="CP163431">
    <property type="protein sequence ID" value="XDQ07462.1"/>
    <property type="molecule type" value="Genomic_DNA"/>
</dbReference>